<dbReference type="STRING" id="78915.A0A4P9XNH3"/>
<dbReference type="InterPro" id="IPR013919">
    <property type="entry name" value="Pex16"/>
</dbReference>
<proteinExistence type="inferred from homology"/>
<evidence type="ECO:0000256" key="2">
    <source>
        <dbReference type="RuleBase" id="RU365003"/>
    </source>
</evidence>
<sequence length="372" mass="41993">QLLQRYEEFLLKNASQISSIESTLRTLTYILPGRFHDAELASESLFAGLKLLGLYHDALIVRALATRRHRVIDSSPATDISERPPADPLVQHNRYTRALWSTDGLTRRAAIALTVVKATEVTAEMLVRRRLGEEARWRLVLAIESIKALLRVLLLHQGGHRTLVTPPHPLRAVDPAAVEDAAQEAGVHPGYHRSNGHQSMPPTTTPIWTGRRCGKEVPQLATDDEVTDFLLGKVLRPEDVLGPLQLVRVQHGVHLLGEWITILRPVIYVVALRRFGLGAWRPWLLSLALELLARAASTAQRDGRSASTELEKSELSRRRRLLFLYLLRSPFYYTYTKGRLDGIRRWLSSKPLLSLIGGILGDYQPLWESIYF</sequence>
<dbReference type="OrthoDB" id="2021143at2759"/>
<dbReference type="PANTHER" id="PTHR13299:SF0">
    <property type="entry name" value="PEROXISOMAL MEMBRANE PROTEIN PEX16"/>
    <property type="match status" value="1"/>
</dbReference>
<name>A0A4P9XNH3_9FUNG</name>
<organism evidence="3 4">
    <name type="scientific">Thamnocephalis sphaerospora</name>
    <dbReference type="NCBI Taxonomy" id="78915"/>
    <lineage>
        <taxon>Eukaryota</taxon>
        <taxon>Fungi</taxon>
        <taxon>Fungi incertae sedis</taxon>
        <taxon>Zoopagomycota</taxon>
        <taxon>Zoopagomycotina</taxon>
        <taxon>Zoopagomycetes</taxon>
        <taxon>Zoopagales</taxon>
        <taxon>Sigmoideomycetaceae</taxon>
        <taxon>Thamnocephalis</taxon>
    </lineage>
</organism>
<keyword evidence="2" id="KW-0576">Peroxisome</keyword>
<keyword evidence="4" id="KW-1185">Reference proteome</keyword>
<dbReference type="EMBL" id="KZ992713">
    <property type="protein sequence ID" value="RKP07485.1"/>
    <property type="molecule type" value="Genomic_DNA"/>
</dbReference>
<reference evidence="4" key="1">
    <citation type="journal article" date="2018" name="Nat. Microbiol.">
        <title>Leveraging single-cell genomics to expand the fungal tree of life.</title>
        <authorList>
            <person name="Ahrendt S.R."/>
            <person name="Quandt C.A."/>
            <person name="Ciobanu D."/>
            <person name="Clum A."/>
            <person name="Salamov A."/>
            <person name="Andreopoulos B."/>
            <person name="Cheng J.F."/>
            <person name="Woyke T."/>
            <person name="Pelin A."/>
            <person name="Henrissat B."/>
            <person name="Reynolds N.K."/>
            <person name="Benny G.L."/>
            <person name="Smith M.E."/>
            <person name="James T.Y."/>
            <person name="Grigoriev I.V."/>
        </authorList>
    </citation>
    <scope>NUCLEOTIDE SEQUENCE [LARGE SCALE GENOMIC DNA]</scope>
    <source>
        <strain evidence="4">RSA 1356</strain>
    </source>
</reference>
<comment type="subcellular location">
    <subcellularLocation>
        <location evidence="2">Peroxisome membrane</location>
    </subcellularLocation>
</comment>
<evidence type="ECO:0000313" key="3">
    <source>
        <dbReference type="EMBL" id="RKP07485.1"/>
    </source>
</evidence>
<comment type="similarity">
    <text evidence="1 2">Belongs to the peroxin-16 family.</text>
</comment>
<dbReference type="PANTHER" id="PTHR13299">
    <property type="entry name" value="PEROXISOMAL MEMBRANE PROTEIN PEX16"/>
    <property type="match status" value="1"/>
</dbReference>
<accession>A0A4P9XNH3</accession>
<evidence type="ECO:0000256" key="1">
    <source>
        <dbReference type="ARBA" id="ARBA00009505"/>
    </source>
</evidence>
<dbReference type="GO" id="GO:0007031">
    <property type="term" value="P:peroxisome organization"/>
    <property type="evidence" value="ECO:0007669"/>
    <property type="project" value="UniProtKB-KW"/>
</dbReference>
<dbReference type="GO" id="GO:0005778">
    <property type="term" value="C:peroxisomal membrane"/>
    <property type="evidence" value="ECO:0007669"/>
    <property type="project" value="UniProtKB-SubCell"/>
</dbReference>
<feature type="non-terminal residue" evidence="3">
    <location>
        <position position="1"/>
    </location>
</feature>
<evidence type="ECO:0000313" key="4">
    <source>
        <dbReference type="Proteomes" id="UP000271241"/>
    </source>
</evidence>
<protein>
    <recommendedName>
        <fullName evidence="2">Peroxisomal membrane protein PEX16</fullName>
    </recommendedName>
</protein>
<feature type="non-terminal residue" evidence="3">
    <location>
        <position position="372"/>
    </location>
</feature>
<dbReference type="Pfam" id="PF08610">
    <property type="entry name" value="Pex16"/>
    <property type="match status" value="1"/>
</dbReference>
<keyword evidence="2" id="KW-0962">Peroxisome biogenesis</keyword>
<dbReference type="Proteomes" id="UP000271241">
    <property type="component" value="Unassembled WGS sequence"/>
</dbReference>
<dbReference type="AlphaFoldDB" id="A0A4P9XNH3"/>
<gene>
    <name evidence="3" type="ORF">THASP1DRAFT_5995</name>
</gene>